<organism evidence="2 3">
    <name type="scientific">Malus domestica</name>
    <name type="common">Apple</name>
    <name type="synonym">Pyrus malus</name>
    <dbReference type="NCBI Taxonomy" id="3750"/>
    <lineage>
        <taxon>Eukaryota</taxon>
        <taxon>Viridiplantae</taxon>
        <taxon>Streptophyta</taxon>
        <taxon>Embryophyta</taxon>
        <taxon>Tracheophyta</taxon>
        <taxon>Spermatophyta</taxon>
        <taxon>Magnoliopsida</taxon>
        <taxon>eudicotyledons</taxon>
        <taxon>Gunneridae</taxon>
        <taxon>Pentapetalae</taxon>
        <taxon>rosids</taxon>
        <taxon>fabids</taxon>
        <taxon>Rosales</taxon>
        <taxon>Rosaceae</taxon>
        <taxon>Amygdaloideae</taxon>
        <taxon>Maleae</taxon>
        <taxon>Malus</taxon>
    </lineage>
</organism>
<evidence type="ECO:0000256" key="1">
    <source>
        <dbReference type="SAM" id="SignalP"/>
    </source>
</evidence>
<evidence type="ECO:0000313" key="3">
    <source>
        <dbReference type="Proteomes" id="UP000290289"/>
    </source>
</evidence>
<feature type="signal peptide" evidence="1">
    <location>
        <begin position="1"/>
        <end position="31"/>
    </location>
</feature>
<protein>
    <recommendedName>
        <fullName evidence="4">Leucine-rich repeat-containing N-terminal plant-type domain-containing protein</fullName>
    </recommendedName>
</protein>
<dbReference type="EMBL" id="RDQH01000335">
    <property type="protein sequence ID" value="RXH90344.1"/>
    <property type="molecule type" value="Genomic_DNA"/>
</dbReference>
<sequence length="87" mass="9387">MDLCPIPRPGPCPFKIFFDLALAFLIYAVGGLDSPSSTQFHGSVTLLDGFGALSFGEWAWSGSLACTSHCGSARLMCEHRHLTVQKL</sequence>
<evidence type="ECO:0000313" key="2">
    <source>
        <dbReference type="EMBL" id="RXH90344.1"/>
    </source>
</evidence>
<gene>
    <name evidence="2" type="ORF">DVH24_032701</name>
</gene>
<dbReference type="Proteomes" id="UP000290289">
    <property type="component" value="Chromosome 9"/>
</dbReference>
<dbReference type="AlphaFoldDB" id="A0A498J849"/>
<keyword evidence="3" id="KW-1185">Reference proteome</keyword>
<feature type="chain" id="PRO_5019829328" description="Leucine-rich repeat-containing N-terminal plant-type domain-containing protein" evidence="1">
    <location>
        <begin position="32"/>
        <end position="87"/>
    </location>
</feature>
<comment type="caution">
    <text evidence="2">The sequence shown here is derived from an EMBL/GenBank/DDBJ whole genome shotgun (WGS) entry which is preliminary data.</text>
</comment>
<keyword evidence="1" id="KW-0732">Signal</keyword>
<reference evidence="2 3" key="1">
    <citation type="submission" date="2018-10" db="EMBL/GenBank/DDBJ databases">
        <title>A high-quality apple genome assembly.</title>
        <authorList>
            <person name="Hu J."/>
        </authorList>
    </citation>
    <scope>NUCLEOTIDE SEQUENCE [LARGE SCALE GENOMIC DNA]</scope>
    <source>
        <strain evidence="3">cv. HFTH1</strain>
        <tissue evidence="2">Young leaf</tissue>
    </source>
</reference>
<accession>A0A498J849</accession>
<evidence type="ECO:0008006" key="4">
    <source>
        <dbReference type="Google" id="ProtNLM"/>
    </source>
</evidence>
<proteinExistence type="predicted"/>
<name>A0A498J849_MALDO</name>